<sequence length="1163" mass="129534">MVDAPGYHHAIVISPATYARQLFPDDIGQNELFWKGEDAAWHLASQLMSRYSSLAVLGFRASFSIPSDVWNDATRLNACFFSQASRIIILVPSDAEAHIEAFTRACLRPILTSPGEQGGHPEWKDRFIVAVIGNVRVPTELAPGIPFVKVIRFREIGWVRDITAMMLLHRAIQNYWVPSNATFAPTRPYWNWAGGSAQSSCQMSETIVIKSSLGTYTHVTGEMEPIDLEPGRSKSVDSRRSSSRRRRQSKPPKATSRSRSRSQHSNSSGYRSLDPEFEAQQTEELLIDTRVINVLDGSQPIYLMDVAPRRETLEDSHKLVVTQTEETQEHETSGVEKTSNKQNLQLSPTRGRSLEKQDDFLPDESVLHTRPLTAETEYLSETEKFERSAKSEDKLPDSRLVGNMKAEEPIIKDDVTTSEEISACERSMEEFSRSDLSEAATVIEAESAKFPSQTTTFASATEVGSPHLSAIFTGSLSIKEQSSKDKVGRPEKLMGLEKSIEDQSTQTKIRLQNNVHICSSAVNESFSHNELTVTKLAFGSPNTVSESISYSEPSPTIVTRSTGNLESTKPKSPPPTLPSKTRAKFIFSQMFFRKERDQENNNSHLPYIDSEGLFEKRDIIPDIEGSQVETVLPDLEQAHQEKSSSEIADRTASLQNSTSPYDKSPPVHLHYWRVITTRNSSLATETPTVDVIPQITKKQDDSNRDQAVTAKIREEPLLITKTSMKPTTKEDTVTASQQGKEMTPEPLSVVHHIPVTLFPTLKEMPNRKIPIHDAFVKPSSPKPIRASSAQTRHVPVLVEREVADTTTDGIDSPLMKKKHVSYSMETITFSESTEASTRSLPLRTNFGNFQRPEHQTDSARHSTLPLPVRTRSVTPIRVGSSLASPRGHSTIKDQDLTSLQSLRSSTTPSGRVLYFRSAAPSRLSSNDLGMSKLPRSQSVGQVRLAERTLVDAPIKSPRPRVHIYPLPWRPLNDETVADASTQMSGPLASGYMQFEGVRCYAFTGTHYCKRTPQSPRVVLYKDTAIWTGPDAGETYRLEVLFATRPGLMVSRERDGSSKETKQPEPDNPSSACDKPLIVSSPTVLSATPNQTEIKRQISSNESKQSSEAQNCWTILLYIFSCFVALVALAVTFFCLTNGSDESRDNKAMFVSWLDSFGLLVRRQ</sequence>
<dbReference type="OrthoDB" id="6277701at2759"/>
<feature type="compositionally biased region" description="Basic and acidic residues" evidence="1">
    <location>
        <begin position="229"/>
        <end position="240"/>
    </location>
</feature>
<feature type="region of interest" description="Disordered" evidence="1">
    <location>
        <begin position="637"/>
        <end position="665"/>
    </location>
</feature>
<comment type="caution">
    <text evidence="3">The sequence shown here is derived from an EMBL/GenBank/DDBJ whole genome shotgun (WGS) entry which is preliminary data.</text>
</comment>
<reference evidence="3" key="1">
    <citation type="submission" date="2019-05" db="EMBL/GenBank/DDBJ databases">
        <title>Annotation for the trematode Fasciolopsis buski.</title>
        <authorList>
            <person name="Choi Y.-J."/>
        </authorList>
    </citation>
    <scope>NUCLEOTIDE SEQUENCE</scope>
    <source>
        <strain evidence="3">HT</strain>
        <tissue evidence="3">Whole worm</tissue>
    </source>
</reference>
<feature type="region of interest" description="Disordered" evidence="1">
    <location>
        <begin position="544"/>
        <end position="580"/>
    </location>
</feature>
<accession>A0A8E0RU47</accession>
<feature type="region of interest" description="Disordered" evidence="1">
    <location>
        <begin position="223"/>
        <end position="275"/>
    </location>
</feature>
<name>A0A8E0RU47_9TREM</name>
<feature type="compositionally biased region" description="Low complexity" evidence="1">
    <location>
        <begin position="263"/>
        <end position="272"/>
    </location>
</feature>
<organism evidence="3 4">
    <name type="scientific">Fasciolopsis buskii</name>
    <dbReference type="NCBI Taxonomy" id="27845"/>
    <lineage>
        <taxon>Eukaryota</taxon>
        <taxon>Metazoa</taxon>
        <taxon>Spiralia</taxon>
        <taxon>Lophotrochozoa</taxon>
        <taxon>Platyhelminthes</taxon>
        <taxon>Trematoda</taxon>
        <taxon>Digenea</taxon>
        <taxon>Plagiorchiida</taxon>
        <taxon>Echinostomata</taxon>
        <taxon>Echinostomatoidea</taxon>
        <taxon>Fasciolidae</taxon>
        <taxon>Fasciolopsis</taxon>
    </lineage>
</organism>
<proteinExistence type="predicted"/>
<dbReference type="AlphaFoldDB" id="A0A8E0RU47"/>
<keyword evidence="2" id="KW-1133">Transmembrane helix</keyword>
<gene>
    <name evidence="3" type="ORF">FBUS_00880</name>
</gene>
<feature type="region of interest" description="Disordered" evidence="1">
    <location>
        <begin position="1050"/>
        <end position="1075"/>
    </location>
</feature>
<evidence type="ECO:0000313" key="3">
    <source>
        <dbReference type="EMBL" id="KAA0190523.1"/>
    </source>
</evidence>
<feature type="compositionally biased region" description="Polar residues" evidence="1">
    <location>
        <begin position="652"/>
        <end position="661"/>
    </location>
</feature>
<feature type="transmembrane region" description="Helical" evidence="2">
    <location>
        <begin position="1114"/>
        <end position="1136"/>
    </location>
</feature>
<feature type="compositionally biased region" description="Basic residues" evidence="1">
    <location>
        <begin position="241"/>
        <end position="262"/>
    </location>
</feature>
<protein>
    <submittedName>
        <fullName evidence="3">Uncharacterized protein</fullName>
    </submittedName>
</protein>
<evidence type="ECO:0000256" key="2">
    <source>
        <dbReference type="SAM" id="Phobius"/>
    </source>
</evidence>
<feature type="region of interest" description="Disordered" evidence="1">
    <location>
        <begin position="323"/>
        <end position="357"/>
    </location>
</feature>
<feature type="compositionally biased region" description="Polar residues" evidence="1">
    <location>
        <begin position="544"/>
        <end position="566"/>
    </location>
</feature>
<keyword evidence="4" id="KW-1185">Reference proteome</keyword>
<evidence type="ECO:0000256" key="1">
    <source>
        <dbReference type="SAM" id="MobiDB-lite"/>
    </source>
</evidence>
<feature type="compositionally biased region" description="Basic and acidic residues" evidence="1">
    <location>
        <begin position="1050"/>
        <end position="1064"/>
    </location>
</feature>
<dbReference type="EMBL" id="LUCM01006977">
    <property type="protein sequence ID" value="KAA0190523.1"/>
    <property type="molecule type" value="Genomic_DNA"/>
</dbReference>
<keyword evidence="2" id="KW-0812">Transmembrane</keyword>
<evidence type="ECO:0000313" key="4">
    <source>
        <dbReference type="Proteomes" id="UP000728185"/>
    </source>
</evidence>
<feature type="compositionally biased region" description="Basic and acidic residues" evidence="1">
    <location>
        <begin position="637"/>
        <end position="649"/>
    </location>
</feature>
<dbReference type="Proteomes" id="UP000728185">
    <property type="component" value="Unassembled WGS sequence"/>
</dbReference>
<feature type="compositionally biased region" description="Polar residues" evidence="1">
    <location>
        <begin position="335"/>
        <end position="350"/>
    </location>
</feature>
<keyword evidence="2" id="KW-0472">Membrane</keyword>